<dbReference type="RefSeq" id="WP_272447317.1">
    <property type="nucleotide sequence ID" value="NZ_JAMQKC010000022.1"/>
</dbReference>
<organism evidence="2 3">
    <name type="scientific">Aquibacillus salsiterrae</name>
    <dbReference type="NCBI Taxonomy" id="2950439"/>
    <lineage>
        <taxon>Bacteria</taxon>
        <taxon>Bacillati</taxon>
        <taxon>Bacillota</taxon>
        <taxon>Bacilli</taxon>
        <taxon>Bacillales</taxon>
        <taxon>Bacillaceae</taxon>
        <taxon>Aquibacillus</taxon>
    </lineage>
</organism>
<dbReference type="PROSITE" id="PS50965">
    <property type="entry name" value="NERD"/>
    <property type="match status" value="1"/>
</dbReference>
<dbReference type="Proteomes" id="UP001145069">
    <property type="component" value="Unassembled WGS sequence"/>
</dbReference>
<dbReference type="EMBL" id="JAMQKC010000022">
    <property type="protein sequence ID" value="MDC3418256.1"/>
    <property type="molecule type" value="Genomic_DNA"/>
</dbReference>
<dbReference type="AlphaFoldDB" id="A0A9X4AFT7"/>
<keyword evidence="3" id="KW-1185">Reference proteome</keyword>
<reference evidence="2" key="1">
    <citation type="submission" date="2022-06" db="EMBL/GenBank/DDBJ databases">
        <title>Aquibacillus sp. a new bacterium isolated from soil saline samples.</title>
        <authorList>
            <person name="Galisteo C."/>
            <person name="De La Haba R."/>
            <person name="Sanchez-Porro C."/>
            <person name="Ventosa A."/>
        </authorList>
    </citation>
    <scope>NUCLEOTIDE SEQUENCE</scope>
    <source>
        <strain evidence="2">3ASR75-54</strain>
    </source>
</reference>
<accession>A0A9X4AFT7</accession>
<sequence length="308" mass="35911">MVVLKRRFVSKELMVMRALHVRTVLTEKETFHYLNLERGLEGEIQFDLLVEGIGEEVYVLNDLLFEVNNSYFQIDSIIISQATVHLFDIKNYQGDCYYELDKLYGVSSKREYKNPIDQLKRSTTLFGQLLQNLGANFLVNPLLIFINPEFTLYQAPMNQPIILPTQVHRLINDLNSTPSKLNDGHKMLAQKLLSLHQTKNPFERIPEYSYDQLQKGIYCRKCKSFMLEVNGYSFVCRHCQEKEKVDSAILRMTKEFELLFPNDKISTNGIYDWCDWGKIGCNKVTISRVLKKNYQSIGTKTGTYYHSI</sequence>
<name>A0A9X4AFT7_9BACI</name>
<evidence type="ECO:0000313" key="2">
    <source>
        <dbReference type="EMBL" id="MDC3418256.1"/>
    </source>
</evidence>
<proteinExistence type="predicted"/>
<protein>
    <submittedName>
        <fullName evidence="2">NERD domain-containing protein</fullName>
    </submittedName>
</protein>
<evidence type="ECO:0000259" key="1">
    <source>
        <dbReference type="PROSITE" id="PS50965"/>
    </source>
</evidence>
<dbReference type="Pfam" id="PF08378">
    <property type="entry name" value="NERD"/>
    <property type="match status" value="1"/>
</dbReference>
<comment type="caution">
    <text evidence="2">The sequence shown here is derived from an EMBL/GenBank/DDBJ whole genome shotgun (WGS) entry which is preliminary data.</text>
</comment>
<gene>
    <name evidence="2" type="ORF">NC799_15315</name>
</gene>
<dbReference type="InterPro" id="IPR011528">
    <property type="entry name" value="NERD"/>
</dbReference>
<evidence type="ECO:0000313" key="3">
    <source>
        <dbReference type="Proteomes" id="UP001145069"/>
    </source>
</evidence>
<feature type="domain" description="NERD" evidence="1">
    <location>
        <begin position="38"/>
        <end position="149"/>
    </location>
</feature>